<proteinExistence type="predicted"/>
<comment type="caution">
    <text evidence="1">The sequence shown here is derived from an EMBL/GenBank/DDBJ whole genome shotgun (WGS) entry which is preliminary data.</text>
</comment>
<dbReference type="AlphaFoldDB" id="A0A1F6AYD1"/>
<evidence type="ECO:0000313" key="2">
    <source>
        <dbReference type="Proteomes" id="UP000176409"/>
    </source>
</evidence>
<gene>
    <name evidence="1" type="ORF">A2973_04390</name>
</gene>
<sequence>MPHTIFLDDINQHLVSLTDFRRNAGRYVDKLPQQGPLTILRGSKVVAHLIPPVEKKSTMSVEERIKKVRELAGGFRYKIELTPKQLNEEYDKMYDEMLPR</sequence>
<name>A0A1F6AYD1_9BACT</name>
<dbReference type="EMBL" id="MFJZ01000049">
    <property type="protein sequence ID" value="OGG29327.1"/>
    <property type="molecule type" value="Genomic_DNA"/>
</dbReference>
<evidence type="ECO:0008006" key="3">
    <source>
        <dbReference type="Google" id="ProtNLM"/>
    </source>
</evidence>
<dbReference type="Proteomes" id="UP000176409">
    <property type="component" value="Unassembled WGS sequence"/>
</dbReference>
<protein>
    <recommendedName>
        <fullName evidence="3">Antitoxin</fullName>
    </recommendedName>
</protein>
<reference evidence="1 2" key="1">
    <citation type="journal article" date="2016" name="Nat. Commun.">
        <title>Thousands of microbial genomes shed light on interconnected biogeochemical processes in an aquifer system.</title>
        <authorList>
            <person name="Anantharaman K."/>
            <person name="Brown C.T."/>
            <person name="Hug L.A."/>
            <person name="Sharon I."/>
            <person name="Castelle C.J."/>
            <person name="Probst A.J."/>
            <person name="Thomas B.C."/>
            <person name="Singh A."/>
            <person name="Wilkins M.J."/>
            <person name="Karaoz U."/>
            <person name="Brodie E.L."/>
            <person name="Williams K.H."/>
            <person name="Hubbard S.S."/>
            <person name="Banfield J.F."/>
        </authorList>
    </citation>
    <scope>NUCLEOTIDE SEQUENCE [LARGE SCALE GENOMIC DNA]</scope>
</reference>
<accession>A0A1F6AYD1</accession>
<evidence type="ECO:0000313" key="1">
    <source>
        <dbReference type="EMBL" id="OGG29327.1"/>
    </source>
</evidence>
<organism evidence="1 2">
    <name type="scientific">Candidatus Gottesmanbacteria bacterium RIFCSPLOWO2_01_FULL_49_10</name>
    <dbReference type="NCBI Taxonomy" id="1798396"/>
    <lineage>
        <taxon>Bacteria</taxon>
        <taxon>Candidatus Gottesmaniibacteriota</taxon>
    </lineage>
</organism>
<dbReference type="STRING" id="1798396.A2973_04390"/>